<dbReference type="SUPFAM" id="SSF47336">
    <property type="entry name" value="ACP-like"/>
    <property type="match status" value="1"/>
</dbReference>
<evidence type="ECO:0000259" key="9">
    <source>
        <dbReference type="PROSITE" id="PS50075"/>
    </source>
</evidence>
<feature type="compositionally biased region" description="Low complexity" evidence="8">
    <location>
        <begin position="447"/>
        <end position="466"/>
    </location>
</feature>
<dbReference type="SMART" id="SM00826">
    <property type="entry name" value="PKS_DH"/>
    <property type="match status" value="1"/>
</dbReference>
<dbReference type="Gene3D" id="3.40.366.10">
    <property type="entry name" value="Malonyl-Coenzyme A Acyl Carrier Protein, domain 2"/>
    <property type="match status" value="1"/>
</dbReference>
<dbReference type="Gene3D" id="3.40.47.10">
    <property type="match status" value="1"/>
</dbReference>
<dbReference type="Gene3D" id="1.10.1200.10">
    <property type="entry name" value="ACP-like"/>
    <property type="match status" value="1"/>
</dbReference>
<comment type="caution">
    <text evidence="12">The sequence shown here is derived from an EMBL/GenBank/DDBJ whole genome shotgun (WGS) entry which is preliminary data.</text>
</comment>
<dbReference type="FunFam" id="3.40.47.10:FF:000019">
    <property type="entry name" value="Polyketide synthase type I"/>
    <property type="match status" value="1"/>
</dbReference>
<dbReference type="SUPFAM" id="SSF53901">
    <property type="entry name" value="Thiolase-like"/>
    <property type="match status" value="1"/>
</dbReference>
<proteinExistence type="predicted"/>
<dbReference type="InterPro" id="IPR057326">
    <property type="entry name" value="KR_dom"/>
</dbReference>
<feature type="domain" description="PKS/mFAS DH" evidence="11">
    <location>
        <begin position="954"/>
        <end position="1268"/>
    </location>
</feature>
<dbReference type="SUPFAM" id="SSF55048">
    <property type="entry name" value="Probable ACP-binding domain of malonyl-CoA ACP transacylase"/>
    <property type="match status" value="1"/>
</dbReference>
<dbReference type="InParanoid" id="A0A1E1LJW0"/>
<dbReference type="InterPro" id="IPR009081">
    <property type="entry name" value="PP-bd_ACP"/>
</dbReference>
<dbReference type="InterPro" id="IPR020807">
    <property type="entry name" value="PKS_DH"/>
</dbReference>
<feature type="active site" description="Proton acceptor; for dehydratase activity" evidence="7">
    <location>
        <position position="986"/>
    </location>
</feature>
<feature type="region of interest" description="N-terminal hotdog fold" evidence="7">
    <location>
        <begin position="954"/>
        <end position="1089"/>
    </location>
</feature>
<dbReference type="SMART" id="SM00822">
    <property type="entry name" value="PKS_KR"/>
    <property type="match status" value="1"/>
</dbReference>
<dbReference type="PROSITE" id="PS52004">
    <property type="entry name" value="KS3_2"/>
    <property type="match status" value="1"/>
</dbReference>
<dbReference type="InterPro" id="IPR013217">
    <property type="entry name" value="Methyltransf_12"/>
</dbReference>
<dbReference type="GO" id="GO:0008270">
    <property type="term" value="F:zinc ion binding"/>
    <property type="evidence" value="ECO:0007669"/>
    <property type="project" value="InterPro"/>
</dbReference>
<dbReference type="Pfam" id="PF14765">
    <property type="entry name" value="PS-DH"/>
    <property type="match status" value="1"/>
</dbReference>
<dbReference type="InterPro" id="IPR011032">
    <property type="entry name" value="GroES-like_sf"/>
</dbReference>
<dbReference type="GO" id="GO:0031177">
    <property type="term" value="F:phosphopantetheine binding"/>
    <property type="evidence" value="ECO:0007669"/>
    <property type="project" value="InterPro"/>
</dbReference>
<dbReference type="InterPro" id="IPR023213">
    <property type="entry name" value="CAT-like_dom_sf"/>
</dbReference>
<name>A0A1E1LJW0_9HELO</name>
<dbReference type="GO" id="GO:0044550">
    <property type="term" value="P:secondary metabolite biosynthetic process"/>
    <property type="evidence" value="ECO:0007669"/>
    <property type="project" value="TreeGrafter"/>
</dbReference>
<dbReference type="PROSITE" id="PS01162">
    <property type="entry name" value="QOR_ZETA_CRYSTAL"/>
    <property type="match status" value="1"/>
</dbReference>
<dbReference type="PANTHER" id="PTHR43775">
    <property type="entry name" value="FATTY ACID SYNTHASE"/>
    <property type="match status" value="1"/>
</dbReference>
<dbReference type="InterPro" id="IPR002364">
    <property type="entry name" value="Quin_OxRdtase/zeta-crystal_CS"/>
</dbReference>
<dbReference type="InterPro" id="IPR020843">
    <property type="entry name" value="ER"/>
</dbReference>
<dbReference type="InterPro" id="IPR020841">
    <property type="entry name" value="PKS_Beta-ketoAc_synthase_dom"/>
</dbReference>
<reference evidence="13" key="1">
    <citation type="submission" date="2016-03" db="EMBL/GenBank/DDBJ databases">
        <authorList>
            <person name="Ploux O."/>
        </authorList>
    </citation>
    <scope>NUCLEOTIDE SEQUENCE [LARGE SCALE GENOMIC DNA]</scope>
    <source>
        <strain evidence="13">UK7</strain>
    </source>
</reference>
<evidence type="ECO:0000256" key="3">
    <source>
        <dbReference type="ARBA" id="ARBA00022679"/>
    </source>
</evidence>
<dbReference type="SMART" id="SM00823">
    <property type="entry name" value="PKS_PP"/>
    <property type="match status" value="1"/>
</dbReference>
<dbReference type="GO" id="GO:0006633">
    <property type="term" value="P:fatty acid biosynthetic process"/>
    <property type="evidence" value="ECO:0007669"/>
    <property type="project" value="TreeGrafter"/>
</dbReference>
<sequence>MATPTPIAIIGMSFRGPGDAHDIEAFWEMIHDGRSAWSKVPAERWNADAFYHPDVDAVESSNTTSGYFVKEDMAGFDAGFFNIQASEAKAMDPQQRTLLELAWEAFENTGMDINALKGSDTGVYMAQFTKDYENNIFKDTRNVPSYSMTGNGTAITANRISYVFDLKGPSFVLDTGCSGSMVALHQACNSLRSKESGMAIVGGTNLILSPDIFQPMSMNRVLNKDGKCYAFDHRGSGYGRGEGVGCVVLKRLNDALRDGDVVRSVILNTGSNQDGKTNGISLPNQFAQEDLIKATYAAIGLDTKDTGYVEAHGTGTQAGDKIEIAAIANSFTKDKDRHQQLVVGSVKTNIGHLESASGIAGLIKTVLAMERGVIPQHLNFENEKKGLNLAERNIKLPLSLIPFPETEEGIRRASVNSFGYGGTNAHAILELPRALSSEKCGPTNGHLNGTNRHLNGTNGHTNGNVTESSSRHQENVHGTGPSSEDRLYVLSARSQKSVSGLVENTKRWVEAHPENSKLGALSYTLMNRRSTFPWRTSIVASTGAELVAKLGKSVLATREASRIRVAMVFSGQGAQWYAMGRELISTQSKFRESILKSEELLNDLGAKWQLTKVLFQDEKESIIDRSDVSQPACTALQIALVDILESLDVKPQAVVGHSSGEMAAAYAAGALTHKSAITAAYHRGFTTNAVKNILKAKGAMLAVGLGEAAVLPLLAQVTSGKAVVACVNSPQSVTISGDSQAIEELQLVLENQKESVFNRKLKVDTAYHSHHMAVVAEEYLSSMAGLETCNSNPDVKFFSSVTGKLKSEDFGPQYWVDNLLGQVKFSESLGNLLSMQKDASSAPTHHLIIEVGPHAALSGPINQTITSRNFEGFKHSYSTVLLRKKNAVSTMLELVGKLFEAGYNVNLNTAAHISSKPSSETVTDLAPYAWDHTTKYWSESRLSKEHRFRQHTNHDTLGLRVVHVSPLEPVWRNELKMAALPWLKDHMVDGIIVFPGTGYICMAIEAMRQIGLDRQVQGTIASYRLREISFLKALVLTEDSSVEIQLTLKPAVNDRGSSKWEDFKVLSRAENGVWSEHCRGSIKTEFETTTDEVEGSRESDTERQTYLDLLENVKAKATRQASSAEAYKLLKSRGNQYGPSFAALTDLYLGDMEGFAKIKVPDVAAVMPSQWLSSDKIHAATFDSVCHLHLYLLFESTGIKGVMPTTISEVYLSNELVTAAGDELITLGSVRVDGARTANCDSYVYQGDKMLLSMLKAELKAVGESQAANAPEQSSQQGCHEFVWEADVDFISKETIAGLSQVCQSTLSQDDKVRLLETIACHYVQDCLSQLEEANFTPTQKHHVALLDWMKRYQTSDDYAKLSLGPSLDNCLEKLRDSGVEIELLTAVGPFLAQVVQGQREAIELMMEGDVLYRFYAENMWCKPGNEHIAAYLHAASFKNPQMKVLEVGAGTGGATISSLAAVTREHGVAIKHFTFTDISSGFFSRVQPMLEQWSDLVDYKVLDIEKDPVEQGFEVGTYDIVMASNVLHATSDITTTLKNVRKLLKPGGRIVLMELTKVTAWINCIFGSTSGWWAGAHEGRVDSPLLTVEKWAAVMKTTGFGDLELATDILGYQSSVIVATARPSEITANGKVSRPLRIVTAPSASTKSQYQNFSQELLEAFRNAGYTPEIGDLPFKTDPVVKYVVLEDGAEPFLVNPTEDVFRKIATLLTTADVLWVSGQVETEFVKNPTKGIFTGFQRVARAEIGSKTVQYLDVQETISHGCEQLIGAIVSMVLASENDTPQIARGIEPEYIYRDGQLQIPRLLPLSTFNDFAANSKEHVEDSLFQQSQRPVKLQVDTPGLLDSMVFVEDTIPSQPLGNEDIEVETRAFGVNFKDVYVALGQMKATDSMVGEFSGVVTRVGALCQSTFRVGDRVFGWGTSPFASCIRVHVSRVAQLPNKLSFAEGASLSIVFMTAYYALIEKGNLQKGQSVLIHAASGGVGQAAIQIAKSVGAEIFVTVGSASKRELVKEVYGIAETHIFSSKLRTFKAGIQRLTAGRGVDVVLNSLSGEVLLDSWACVANLGTFVEIGKSDIYQNTQLGMLPFSKSVTLVAFDLGFITTNRPAITENTLRQVAILLSQDVLKPVYPIIAMPLTSIEDAFRLIQARKHTGKVVLEAGPDTTVPTRITSPPSSFQPDSTFVIAGGLGDIGREMCRFLASHGAKHVVTLSRRAADSDTLRAIREELSQFDTEFHALQCDVTEKAQVEAAASYCSSLSPVKAVIQAAMVLNDMSLENMDIQNYHIALKPKVLGTQYLAEAFDKAESFILLSSVSGIIGNRGQANYAAGSAFQDNFARNSNGKTHVVSLNLPLVFGSTALNEERRAHMARQGVIPMTLEELCLLLDYAMSADCREKGIKQFIAGVDGTAVKNAIAAMESANPMFCHVTTTAKSSVIIPEDVNRSNAHLGITADLGPEEIHKRLCIAIASRISALAAIDYEEVALDVPILDFGLDSLVAIELKNWLTRTFSTTTIETSEMFGMPSIDALADMVTQRSHLGAATTIAKKDEDVVVSVEEMEEVNDHIYVCCKRTKKLRKLPLLDLKTLFEYHLANHRAIWTEEEYVNTCKAAIEFQQPGGIGQKLYARLAERYSSEENWLTEITTRTIYLDRRYSLVKSNVGGSHRIIDTDLPHTQTERAAVIALAAFKFKLEYETGNMEPIVFQGNPLCMRGHEWLFHAAREPRHGSDETRKFPSNNTIVVLHRGNVFKVDMIKNGELPTHEQLKATFQAVLDTPKEDSAITMVTSMERDEWADVYQRMKLDPINKASIETVERSAFVIALEDTRPSTPRERMDSFLFGDGSNRWYDKSISFTICANGVSGFLNEHSQIDGATLALLTDPIIEAVRKHVPDALDAPLAMPLDFETCDFTLSPFLIPVLSRARQAFLDTVSNIDFELATIPILGASFLTDQQLSAAHSWEIITQIASRLFFGRQLASWTAVLMDMYHLGRPDVVQVCTPVVVSFIDAAIKDIPAGEEEATKKELKNLFQKSVKDLNSAVQKGQLGHVHDRTFTAMEWVLRPDEEAPTLFKSDPGYYNSRPRHIMAGINLGPRAFGEVGFVLMDPKSVWMSYAIGDEGAEYSIVNAGGNARHFGDCIAQAAKIVHNFLT</sequence>
<dbReference type="Proteomes" id="UP000178129">
    <property type="component" value="Unassembled WGS sequence"/>
</dbReference>
<dbReference type="GO" id="GO:0004312">
    <property type="term" value="F:fatty acid synthase activity"/>
    <property type="evidence" value="ECO:0007669"/>
    <property type="project" value="TreeGrafter"/>
</dbReference>
<dbReference type="GO" id="GO:0016491">
    <property type="term" value="F:oxidoreductase activity"/>
    <property type="evidence" value="ECO:0007669"/>
    <property type="project" value="InterPro"/>
</dbReference>
<dbReference type="InterPro" id="IPR016036">
    <property type="entry name" value="Malonyl_transacylase_ACP-bd"/>
</dbReference>
<evidence type="ECO:0000256" key="7">
    <source>
        <dbReference type="PROSITE-ProRule" id="PRU01363"/>
    </source>
</evidence>
<evidence type="ECO:0000256" key="5">
    <source>
        <dbReference type="ARBA" id="ARBA00023268"/>
    </source>
</evidence>
<dbReference type="SUPFAM" id="SSF50129">
    <property type="entry name" value="GroES-like"/>
    <property type="match status" value="1"/>
</dbReference>
<dbReference type="InterPro" id="IPR039551">
    <property type="entry name" value="Cho/carn_acyl_trans"/>
</dbReference>
<evidence type="ECO:0000256" key="8">
    <source>
        <dbReference type="SAM" id="MobiDB-lite"/>
    </source>
</evidence>
<dbReference type="InterPro" id="IPR042231">
    <property type="entry name" value="Cho/carn_acyl_trans_2"/>
</dbReference>
<dbReference type="Gene3D" id="3.30.559.70">
    <property type="entry name" value="Choline/Carnitine o-acyltransferase, domain 2"/>
    <property type="match status" value="1"/>
</dbReference>
<dbReference type="InterPro" id="IPR029063">
    <property type="entry name" value="SAM-dependent_MTases_sf"/>
</dbReference>
<dbReference type="InterPro" id="IPR020806">
    <property type="entry name" value="PKS_PP-bd"/>
</dbReference>
<dbReference type="InterPro" id="IPR049551">
    <property type="entry name" value="PKS_DH_C"/>
</dbReference>
<dbReference type="InterPro" id="IPR050091">
    <property type="entry name" value="PKS_NRPS_Biosynth_Enz"/>
</dbReference>
<keyword evidence="3" id="KW-0808">Transferase</keyword>
<feature type="active site" description="Proton donor; for dehydratase activity" evidence="7">
    <location>
        <position position="1183"/>
    </location>
</feature>
<dbReference type="Pfam" id="PF21089">
    <property type="entry name" value="PKS_DH_N"/>
    <property type="match status" value="1"/>
</dbReference>
<dbReference type="Pfam" id="PF00109">
    <property type="entry name" value="ketoacyl-synt"/>
    <property type="match status" value="1"/>
</dbReference>
<dbReference type="InterPro" id="IPR016039">
    <property type="entry name" value="Thiolase-like"/>
</dbReference>
<dbReference type="InterPro" id="IPR014043">
    <property type="entry name" value="Acyl_transferase_dom"/>
</dbReference>
<feature type="domain" description="Ketosynthase family 3 (KS3)" evidence="10">
    <location>
        <begin position="4"/>
        <end position="431"/>
    </location>
</feature>
<dbReference type="Pfam" id="PF08659">
    <property type="entry name" value="KR"/>
    <property type="match status" value="1"/>
</dbReference>
<dbReference type="Pfam" id="PF22621">
    <property type="entry name" value="CurL-like_PKS_C"/>
    <property type="match status" value="1"/>
</dbReference>
<dbReference type="GO" id="GO:1901336">
    <property type="term" value="P:lactone biosynthetic process"/>
    <property type="evidence" value="ECO:0007669"/>
    <property type="project" value="UniProtKB-ARBA"/>
</dbReference>
<dbReference type="SMART" id="SM00827">
    <property type="entry name" value="PKS_AT"/>
    <property type="match status" value="1"/>
</dbReference>
<dbReference type="Gene3D" id="3.10.129.110">
    <property type="entry name" value="Polyketide synthase dehydratase"/>
    <property type="match status" value="1"/>
</dbReference>
<evidence type="ECO:0000259" key="10">
    <source>
        <dbReference type="PROSITE" id="PS52004"/>
    </source>
</evidence>
<feature type="domain" description="Carrier" evidence="9">
    <location>
        <begin position="2453"/>
        <end position="2534"/>
    </location>
</feature>
<dbReference type="FunFam" id="3.40.50.720:FF:000209">
    <property type="entry name" value="Polyketide synthase Pks12"/>
    <property type="match status" value="1"/>
</dbReference>
<dbReference type="SMART" id="SM00825">
    <property type="entry name" value="PKS_KS"/>
    <property type="match status" value="1"/>
</dbReference>
<protein>
    <submittedName>
        <fullName evidence="12">Related to lovastatin nonaketide synthase</fullName>
    </submittedName>
</protein>
<dbReference type="InterPro" id="IPR013149">
    <property type="entry name" value="ADH-like_C"/>
</dbReference>
<dbReference type="PROSITE" id="PS52019">
    <property type="entry name" value="PKS_MFAS_DH"/>
    <property type="match status" value="1"/>
</dbReference>
<dbReference type="SMART" id="SM00829">
    <property type="entry name" value="PKS_ER"/>
    <property type="match status" value="1"/>
</dbReference>
<dbReference type="Pfam" id="PF23297">
    <property type="entry name" value="ACP_SdgA_C"/>
    <property type="match status" value="1"/>
</dbReference>
<evidence type="ECO:0000256" key="6">
    <source>
        <dbReference type="ARBA" id="ARBA00023315"/>
    </source>
</evidence>
<evidence type="ECO:0000256" key="2">
    <source>
        <dbReference type="ARBA" id="ARBA00022553"/>
    </source>
</evidence>
<dbReference type="SUPFAM" id="SSF52151">
    <property type="entry name" value="FabD/lysophospholipase-like"/>
    <property type="match status" value="1"/>
</dbReference>
<evidence type="ECO:0000313" key="13">
    <source>
        <dbReference type="Proteomes" id="UP000178129"/>
    </source>
</evidence>
<dbReference type="STRING" id="914237.A0A1E1LJW0"/>
<dbReference type="Pfam" id="PF02801">
    <property type="entry name" value="Ketoacyl-synt_C"/>
    <property type="match status" value="1"/>
</dbReference>
<dbReference type="Gene3D" id="3.40.50.150">
    <property type="entry name" value="Vaccinia Virus protein VP39"/>
    <property type="match status" value="1"/>
</dbReference>
<dbReference type="InterPro" id="IPR014031">
    <property type="entry name" value="Ketoacyl_synth_C"/>
</dbReference>
<keyword evidence="13" id="KW-1185">Reference proteome</keyword>
<dbReference type="CDD" id="cd05274">
    <property type="entry name" value="KR_FAS_SDR_x"/>
    <property type="match status" value="1"/>
</dbReference>
<dbReference type="InterPro" id="IPR014030">
    <property type="entry name" value="Ketoacyl_synth_N"/>
</dbReference>
<dbReference type="Pfam" id="PF00755">
    <property type="entry name" value="Carn_acyltransf"/>
    <property type="match status" value="1"/>
</dbReference>
<keyword evidence="6" id="KW-0012">Acyltransferase</keyword>
<accession>A0A1E1LJW0</accession>
<dbReference type="SUPFAM" id="SSF51735">
    <property type="entry name" value="NAD(P)-binding Rossmann-fold domains"/>
    <property type="match status" value="2"/>
</dbReference>
<keyword evidence="5" id="KW-0511">Multifunctional enzyme</keyword>
<dbReference type="InterPro" id="IPR036736">
    <property type="entry name" value="ACP-like_sf"/>
</dbReference>
<dbReference type="Pfam" id="PF08242">
    <property type="entry name" value="Methyltransf_12"/>
    <property type="match status" value="1"/>
</dbReference>
<gene>
    <name evidence="12" type="primary">PKS6</name>
    <name evidence="12" type="ORF">RCO7_12017</name>
</gene>
<dbReference type="CDD" id="cd02440">
    <property type="entry name" value="AdoMet_MTases"/>
    <property type="match status" value="1"/>
</dbReference>
<organism evidence="12 13">
    <name type="scientific">Rhynchosporium graminicola</name>
    <dbReference type="NCBI Taxonomy" id="2792576"/>
    <lineage>
        <taxon>Eukaryota</taxon>
        <taxon>Fungi</taxon>
        <taxon>Dikarya</taxon>
        <taxon>Ascomycota</taxon>
        <taxon>Pezizomycotina</taxon>
        <taxon>Leotiomycetes</taxon>
        <taxon>Helotiales</taxon>
        <taxon>Ploettnerulaceae</taxon>
        <taxon>Rhynchosporium</taxon>
    </lineage>
</organism>
<dbReference type="InterPro" id="IPR049900">
    <property type="entry name" value="PKS_mFAS_DH"/>
</dbReference>
<keyword evidence="1" id="KW-0596">Phosphopantetheine</keyword>
<dbReference type="InterPro" id="IPR042104">
    <property type="entry name" value="PKS_dehydratase_sf"/>
</dbReference>
<evidence type="ECO:0000313" key="12">
    <source>
        <dbReference type="EMBL" id="CZT10791.1"/>
    </source>
</evidence>
<dbReference type="Pfam" id="PF00698">
    <property type="entry name" value="Acyl_transf_1"/>
    <property type="match status" value="1"/>
</dbReference>
<dbReference type="CDD" id="cd00833">
    <property type="entry name" value="PKS"/>
    <property type="match status" value="1"/>
</dbReference>
<evidence type="ECO:0000259" key="11">
    <source>
        <dbReference type="PROSITE" id="PS52019"/>
    </source>
</evidence>
<dbReference type="Gene3D" id="3.30.70.3290">
    <property type="match status" value="1"/>
</dbReference>
<dbReference type="SUPFAM" id="SSF52777">
    <property type="entry name" value="CoA-dependent acyltransferases"/>
    <property type="match status" value="2"/>
</dbReference>
<dbReference type="InterPro" id="IPR049552">
    <property type="entry name" value="PKS_DH_N"/>
</dbReference>
<feature type="region of interest" description="Disordered" evidence="8">
    <location>
        <begin position="441"/>
        <end position="484"/>
    </location>
</feature>
<dbReference type="Pfam" id="PF00107">
    <property type="entry name" value="ADH_zinc_N"/>
    <property type="match status" value="1"/>
</dbReference>
<dbReference type="Gene3D" id="3.40.50.720">
    <property type="entry name" value="NAD(P)-binding Rossmann-like Domain"/>
    <property type="match status" value="1"/>
</dbReference>
<evidence type="ECO:0000256" key="4">
    <source>
        <dbReference type="ARBA" id="ARBA00022857"/>
    </source>
</evidence>
<evidence type="ECO:0000256" key="1">
    <source>
        <dbReference type="ARBA" id="ARBA00022450"/>
    </source>
</evidence>
<dbReference type="InterPro" id="IPR036291">
    <property type="entry name" value="NAD(P)-bd_dom_sf"/>
</dbReference>
<dbReference type="EMBL" id="FJUW01000058">
    <property type="protein sequence ID" value="CZT10791.1"/>
    <property type="molecule type" value="Genomic_DNA"/>
</dbReference>
<dbReference type="InterPro" id="IPR001227">
    <property type="entry name" value="Ac_transferase_dom_sf"/>
</dbReference>
<feature type="region of interest" description="C-terminal hotdog fold" evidence="7">
    <location>
        <begin position="1118"/>
        <end position="1268"/>
    </location>
</feature>
<keyword evidence="4" id="KW-0521">NADP</keyword>
<dbReference type="SUPFAM" id="SSF53335">
    <property type="entry name" value="S-adenosyl-L-methionine-dependent methyltransferases"/>
    <property type="match status" value="1"/>
</dbReference>
<dbReference type="InterPro" id="IPR013968">
    <property type="entry name" value="PKS_KR"/>
</dbReference>
<dbReference type="Gene3D" id="3.90.180.10">
    <property type="entry name" value="Medium-chain alcohol dehydrogenases, catalytic domain"/>
    <property type="match status" value="1"/>
</dbReference>
<dbReference type="PANTHER" id="PTHR43775:SF22">
    <property type="entry name" value="SYNTHASE, PUTATIVE (JCVI)-RELATED"/>
    <property type="match status" value="1"/>
</dbReference>
<dbReference type="CDD" id="cd05195">
    <property type="entry name" value="enoyl_red"/>
    <property type="match status" value="1"/>
</dbReference>
<dbReference type="InterPro" id="IPR016035">
    <property type="entry name" value="Acyl_Trfase/lysoPLipase"/>
</dbReference>
<dbReference type="Gene3D" id="3.30.559.10">
    <property type="entry name" value="Chloramphenicol acetyltransferase-like domain"/>
    <property type="match status" value="1"/>
</dbReference>
<dbReference type="PROSITE" id="PS50075">
    <property type="entry name" value="CARRIER"/>
    <property type="match status" value="1"/>
</dbReference>
<keyword evidence="2" id="KW-0597">Phosphoprotein</keyword>